<protein>
    <submittedName>
        <fullName evidence="2">BnaA07g36890D protein</fullName>
    </submittedName>
</protein>
<dbReference type="Gramene" id="CDY58593">
    <property type="protein sequence ID" value="CDY58593"/>
    <property type="gene ID" value="GSBRNA2T00024877001"/>
</dbReference>
<evidence type="ECO:0000313" key="3">
    <source>
        <dbReference type="Proteomes" id="UP000028999"/>
    </source>
</evidence>
<reference evidence="2 3" key="1">
    <citation type="journal article" date="2014" name="Science">
        <title>Plant genetics. Early allopolyploid evolution in the post-Neolithic Brassica napus oilseed genome.</title>
        <authorList>
            <person name="Chalhoub B."/>
            <person name="Denoeud F."/>
            <person name="Liu S."/>
            <person name="Parkin I.A."/>
            <person name="Tang H."/>
            <person name="Wang X."/>
            <person name="Chiquet J."/>
            <person name="Belcram H."/>
            <person name="Tong C."/>
            <person name="Samans B."/>
            <person name="Correa M."/>
            <person name="Da Silva C."/>
            <person name="Just J."/>
            <person name="Falentin C."/>
            <person name="Koh C.S."/>
            <person name="Le Clainche I."/>
            <person name="Bernard M."/>
            <person name="Bento P."/>
            <person name="Noel B."/>
            <person name="Labadie K."/>
            <person name="Alberti A."/>
            <person name="Charles M."/>
            <person name="Arnaud D."/>
            <person name="Guo H."/>
            <person name="Daviaud C."/>
            <person name="Alamery S."/>
            <person name="Jabbari K."/>
            <person name="Zhao M."/>
            <person name="Edger P.P."/>
            <person name="Chelaifa H."/>
            <person name="Tack D."/>
            <person name="Lassalle G."/>
            <person name="Mestiri I."/>
            <person name="Schnel N."/>
            <person name="Le Paslier M.C."/>
            <person name="Fan G."/>
            <person name="Renault V."/>
            <person name="Bayer P.E."/>
            <person name="Golicz A.A."/>
            <person name="Manoli S."/>
            <person name="Lee T.H."/>
            <person name="Thi V.H."/>
            <person name="Chalabi S."/>
            <person name="Hu Q."/>
            <person name="Fan C."/>
            <person name="Tollenaere R."/>
            <person name="Lu Y."/>
            <person name="Battail C."/>
            <person name="Shen J."/>
            <person name="Sidebottom C.H."/>
            <person name="Wang X."/>
            <person name="Canaguier A."/>
            <person name="Chauveau A."/>
            <person name="Berard A."/>
            <person name="Deniot G."/>
            <person name="Guan M."/>
            <person name="Liu Z."/>
            <person name="Sun F."/>
            <person name="Lim Y.P."/>
            <person name="Lyons E."/>
            <person name="Town C.D."/>
            <person name="Bancroft I."/>
            <person name="Wang X."/>
            <person name="Meng J."/>
            <person name="Ma J."/>
            <person name="Pires J.C."/>
            <person name="King G.J."/>
            <person name="Brunel D."/>
            <person name="Delourme R."/>
            <person name="Renard M."/>
            <person name="Aury J.M."/>
            <person name="Adams K.L."/>
            <person name="Batley J."/>
            <person name="Snowdon R.J."/>
            <person name="Tost J."/>
            <person name="Edwards D."/>
            <person name="Zhou Y."/>
            <person name="Hua W."/>
            <person name="Sharpe A.G."/>
            <person name="Paterson A.H."/>
            <person name="Guan C."/>
            <person name="Wincker P."/>
        </authorList>
    </citation>
    <scope>NUCLEOTIDE SEQUENCE [LARGE SCALE GENOMIC DNA]</scope>
    <source>
        <strain evidence="3">cv. Darmor-bzh</strain>
    </source>
</reference>
<sequence>MLNQNDDSSGCGSGGRGGVGYRSGGVMVMQKWVVEDVRVDTMVVEVAATRKVEVVVDTVGVGYGYGEGV</sequence>
<dbReference type="AlphaFoldDB" id="A0A078J6F9"/>
<dbReference type="EMBL" id="LK033682">
    <property type="protein sequence ID" value="CDY58593.1"/>
    <property type="molecule type" value="Genomic_DNA"/>
</dbReference>
<dbReference type="Proteomes" id="UP000028999">
    <property type="component" value="Unassembled WGS sequence"/>
</dbReference>
<accession>A0A078J6F9</accession>
<name>A0A078J6F9_BRANA</name>
<proteinExistence type="predicted"/>
<keyword evidence="3" id="KW-1185">Reference proteome</keyword>
<gene>
    <name evidence="2" type="primary">BnaA07g36890D</name>
    <name evidence="2" type="ORF">GSBRNA2T00024877001</name>
</gene>
<feature type="region of interest" description="Disordered" evidence="1">
    <location>
        <begin position="1"/>
        <end position="23"/>
    </location>
</feature>
<feature type="compositionally biased region" description="Gly residues" evidence="1">
    <location>
        <begin position="11"/>
        <end position="23"/>
    </location>
</feature>
<dbReference type="PaxDb" id="3708-A0A078J6F9"/>
<evidence type="ECO:0000256" key="1">
    <source>
        <dbReference type="SAM" id="MobiDB-lite"/>
    </source>
</evidence>
<evidence type="ECO:0000313" key="2">
    <source>
        <dbReference type="EMBL" id="CDY58593.1"/>
    </source>
</evidence>
<organism evidence="2 3">
    <name type="scientific">Brassica napus</name>
    <name type="common">Rape</name>
    <dbReference type="NCBI Taxonomy" id="3708"/>
    <lineage>
        <taxon>Eukaryota</taxon>
        <taxon>Viridiplantae</taxon>
        <taxon>Streptophyta</taxon>
        <taxon>Embryophyta</taxon>
        <taxon>Tracheophyta</taxon>
        <taxon>Spermatophyta</taxon>
        <taxon>Magnoliopsida</taxon>
        <taxon>eudicotyledons</taxon>
        <taxon>Gunneridae</taxon>
        <taxon>Pentapetalae</taxon>
        <taxon>rosids</taxon>
        <taxon>malvids</taxon>
        <taxon>Brassicales</taxon>
        <taxon>Brassicaceae</taxon>
        <taxon>Brassiceae</taxon>
        <taxon>Brassica</taxon>
    </lineage>
</organism>